<keyword evidence="3" id="KW-1185">Reference proteome</keyword>
<sequence length="239" mass="27618">MSSFFAFATIPFHTRRLPDNEHIGRVARLLQPDLDTLKLVWQTYEYPLLVELIDGPIGTLPLPRTNEAFRRVKDVFLGHKLEANKDFVPIDVTVGEKVCFSAKTPSHAREVQRYWEAKYKDNAHERWKDLGPRRECDDKQSGQNAKLSPALHDNEPEIEFLRTRDPAVDEEARAALTSLWKEVANTLENHNQKCLPAFRFFGRDQSLLNWQAEQDAKAATKQSEPAAKRYRYEDGPDEE</sequence>
<name>F7VQ08_SORMK</name>
<dbReference type="HOGENOM" id="CLU_1161758_0_0_1"/>
<feature type="compositionally biased region" description="Basic and acidic residues" evidence="1">
    <location>
        <begin position="130"/>
        <end position="140"/>
    </location>
</feature>
<evidence type="ECO:0000313" key="3">
    <source>
        <dbReference type="Proteomes" id="UP000001881"/>
    </source>
</evidence>
<proteinExistence type="predicted"/>
<dbReference type="EMBL" id="CABT02000003">
    <property type="protein sequence ID" value="CCC07586.1"/>
    <property type="molecule type" value="Genomic_DNA"/>
</dbReference>
<dbReference type="Proteomes" id="UP000001881">
    <property type="component" value="Unassembled WGS sequence"/>
</dbReference>
<dbReference type="OrthoDB" id="4567457at2759"/>
<gene>
    <name evidence="2" type="ORF">SMAC_06787</name>
</gene>
<evidence type="ECO:0000256" key="1">
    <source>
        <dbReference type="SAM" id="MobiDB-lite"/>
    </source>
</evidence>
<organism evidence="2 3">
    <name type="scientific">Sordaria macrospora (strain ATCC MYA-333 / DSM 997 / K(L3346) / K-hell)</name>
    <dbReference type="NCBI Taxonomy" id="771870"/>
    <lineage>
        <taxon>Eukaryota</taxon>
        <taxon>Fungi</taxon>
        <taxon>Dikarya</taxon>
        <taxon>Ascomycota</taxon>
        <taxon>Pezizomycotina</taxon>
        <taxon>Sordariomycetes</taxon>
        <taxon>Sordariomycetidae</taxon>
        <taxon>Sordariales</taxon>
        <taxon>Sordariaceae</taxon>
        <taxon>Sordaria</taxon>
    </lineage>
</organism>
<protein>
    <submittedName>
        <fullName evidence="2">WGS project CABT00000000 data, contig 2.3</fullName>
    </submittedName>
</protein>
<reference evidence="2 3" key="1">
    <citation type="journal article" date="2010" name="PLoS Genet.">
        <title>De novo assembly of a 40 Mb eukaryotic genome from short sequence reads: Sordaria macrospora, a model organism for fungal morphogenesis.</title>
        <authorList>
            <person name="Nowrousian M."/>
            <person name="Stajich J."/>
            <person name="Chu M."/>
            <person name="Engh I."/>
            <person name="Espagne E."/>
            <person name="Halliday K."/>
            <person name="Kamerewerd J."/>
            <person name="Kempken F."/>
            <person name="Knab B."/>
            <person name="Kuo H.C."/>
            <person name="Osiewacz H.D."/>
            <person name="Poeggeler S."/>
            <person name="Read N."/>
            <person name="Seiler S."/>
            <person name="Smith K."/>
            <person name="Zickler D."/>
            <person name="Kueck U."/>
            <person name="Freitag M."/>
        </authorList>
    </citation>
    <scope>NUCLEOTIDE SEQUENCE [LARGE SCALE GENOMIC DNA]</scope>
    <source>
        <strain evidence="3">ATCC MYA-333 / DSM 997 / K(L3346) / K-hell</strain>
        <tissue evidence="2">Mycelium</tissue>
    </source>
</reference>
<evidence type="ECO:0000313" key="2">
    <source>
        <dbReference type="EMBL" id="CCC07586.1"/>
    </source>
</evidence>
<dbReference type="eggNOG" id="ENOG502RJKE">
    <property type="taxonomic scope" value="Eukaryota"/>
</dbReference>
<dbReference type="InParanoid" id="F7VQ08"/>
<dbReference type="AlphaFoldDB" id="F7VQ08"/>
<feature type="compositionally biased region" description="Basic and acidic residues" evidence="1">
    <location>
        <begin position="226"/>
        <end position="239"/>
    </location>
</feature>
<comment type="caution">
    <text evidence="2">The sequence shown here is derived from an EMBL/GenBank/DDBJ whole genome shotgun (WGS) entry which is preliminary data.</text>
</comment>
<feature type="region of interest" description="Disordered" evidence="1">
    <location>
        <begin position="130"/>
        <end position="155"/>
    </location>
</feature>
<feature type="region of interest" description="Disordered" evidence="1">
    <location>
        <begin position="216"/>
        <end position="239"/>
    </location>
</feature>
<dbReference type="VEuPathDB" id="FungiDB:SMAC_06787"/>
<accession>F7VQ08</accession>